<accession>A0A8H6ISN9</accession>
<dbReference type="Pfam" id="PF20684">
    <property type="entry name" value="Fung_rhodopsin"/>
    <property type="match status" value="1"/>
</dbReference>
<reference evidence="9 10" key="1">
    <citation type="journal article" date="2020" name="Phytopathology">
        <title>Genome Sequence Resources of Colletotrichum truncatum, C. plurivorum, C. musicola, and C. sojae: Four Species Pathogenic to Soybean (Glycine max).</title>
        <authorList>
            <person name="Rogerio F."/>
            <person name="Boufleur T.R."/>
            <person name="Ciampi-Guillardi M."/>
            <person name="Sukno S.A."/>
            <person name="Thon M.R."/>
            <person name="Massola Junior N.S."/>
            <person name="Baroncelli R."/>
        </authorList>
    </citation>
    <scope>NUCLEOTIDE SEQUENCE [LARGE SCALE GENOMIC DNA]</scope>
    <source>
        <strain evidence="9 10">LFN0009</strain>
    </source>
</reference>
<keyword evidence="3 7" id="KW-1133">Transmembrane helix</keyword>
<comment type="subcellular location">
    <subcellularLocation>
        <location evidence="1">Membrane</location>
        <topology evidence="1">Multi-pass membrane protein</topology>
    </subcellularLocation>
</comment>
<evidence type="ECO:0000256" key="4">
    <source>
        <dbReference type="ARBA" id="ARBA00023136"/>
    </source>
</evidence>
<keyword evidence="2 7" id="KW-0812">Transmembrane</keyword>
<feature type="compositionally biased region" description="Basic and acidic residues" evidence="6">
    <location>
        <begin position="357"/>
        <end position="366"/>
    </location>
</feature>
<protein>
    <submittedName>
        <fullName evidence="9">Integral membrane protein</fullName>
    </submittedName>
</protein>
<gene>
    <name evidence="9" type="ORF">CSOJ01_13305</name>
</gene>
<sequence length="444" mass="48855">MDDSLYVMPPPEGQVRTEVDPPNTSGAVYPVGIATTVIAFVAVALRIFTRTYVIRSSLGIDDYLALVALALGLTYCGFALHRKYMSVAGDPTVANTASVVPVGAGKHIWDVLVADYSPPFLLTTLGITITYSTSVSFSKLSILTFYLRLSPERKFRWTVFVLIGIVSAYTVVYQILIIFQCQPVSMSWDINAKGTCIGKMIPMMILSAANIVIDIIILLIPVKVVWSLQMARRQKVSLVFLFATGGFVCAAAIQRTIILPPLLESSDYTWKVPPQMIWGFIEINAGLTCAAVPALKPFFMRYLPFILASTLRSSQERSKYGAYSNPIDKSSKRQRGGVQTFELPSRDDLPGGCSSRSGRDDDEAKLWSHGKGMQGKRMSTQKTESDLGSDKKDNDSIDSVEAQYPRRVGPAIVVTSWGRGSEDLQTPTKGINVTRETKVSYDRQ</sequence>
<feature type="transmembrane region" description="Helical" evidence="7">
    <location>
        <begin position="200"/>
        <end position="226"/>
    </location>
</feature>
<evidence type="ECO:0000256" key="3">
    <source>
        <dbReference type="ARBA" id="ARBA00022989"/>
    </source>
</evidence>
<dbReference type="PANTHER" id="PTHR33048:SF124">
    <property type="entry name" value="INTEGRAL MEMBRANE PROTEIN"/>
    <property type="match status" value="1"/>
</dbReference>
<feature type="region of interest" description="Disordered" evidence="6">
    <location>
        <begin position="321"/>
        <end position="405"/>
    </location>
</feature>
<feature type="compositionally biased region" description="Basic and acidic residues" evidence="6">
    <location>
        <begin position="435"/>
        <end position="444"/>
    </location>
</feature>
<feature type="region of interest" description="Disordered" evidence="6">
    <location>
        <begin position="419"/>
        <end position="444"/>
    </location>
</feature>
<evidence type="ECO:0000313" key="10">
    <source>
        <dbReference type="Proteomes" id="UP000652219"/>
    </source>
</evidence>
<dbReference type="InterPro" id="IPR049326">
    <property type="entry name" value="Rhodopsin_dom_fungi"/>
</dbReference>
<evidence type="ECO:0000256" key="7">
    <source>
        <dbReference type="SAM" id="Phobius"/>
    </source>
</evidence>
<feature type="domain" description="Rhodopsin" evidence="8">
    <location>
        <begin position="45"/>
        <end position="300"/>
    </location>
</feature>
<evidence type="ECO:0000256" key="1">
    <source>
        <dbReference type="ARBA" id="ARBA00004141"/>
    </source>
</evidence>
<comment type="caution">
    <text evidence="9">The sequence shown here is derived from an EMBL/GenBank/DDBJ whole genome shotgun (WGS) entry which is preliminary data.</text>
</comment>
<dbReference type="EMBL" id="WIGN01000379">
    <property type="protein sequence ID" value="KAF6795915.1"/>
    <property type="molecule type" value="Genomic_DNA"/>
</dbReference>
<dbReference type="Proteomes" id="UP000652219">
    <property type="component" value="Unassembled WGS sequence"/>
</dbReference>
<dbReference type="PANTHER" id="PTHR33048">
    <property type="entry name" value="PTH11-LIKE INTEGRAL MEMBRANE PROTEIN (AFU_ORTHOLOGUE AFUA_5G11245)"/>
    <property type="match status" value="1"/>
</dbReference>
<feature type="transmembrane region" description="Helical" evidence="7">
    <location>
        <begin position="120"/>
        <end position="147"/>
    </location>
</feature>
<feature type="transmembrane region" description="Helical" evidence="7">
    <location>
        <begin position="277"/>
        <end position="295"/>
    </location>
</feature>
<evidence type="ECO:0000313" key="9">
    <source>
        <dbReference type="EMBL" id="KAF6795915.1"/>
    </source>
</evidence>
<proteinExistence type="inferred from homology"/>
<evidence type="ECO:0000256" key="6">
    <source>
        <dbReference type="SAM" id="MobiDB-lite"/>
    </source>
</evidence>
<dbReference type="GO" id="GO:0016020">
    <property type="term" value="C:membrane"/>
    <property type="evidence" value="ECO:0007669"/>
    <property type="project" value="UniProtKB-SubCell"/>
</dbReference>
<feature type="transmembrane region" description="Helical" evidence="7">
    <location>
        <begin position="238"/>
        <end position="257"/>
    </location>
</feature>
<name>A0A8H6ISN9_9PEZI</name>
<feature type="transmembrane region" description="Helical" evidence="7">
    <location>
        <begin position="159"/>
        <end position="180"/>
    </location>
</feature>
<feature type="compositionally biased region" description="Basic and acidic residues" evidence="6">
    <location>
        <begin position="383"/>
        <end position="395"/>
    </location>
</feature>
<evidence type="ECO:0000256" key="2">
    <source>
        <dbReference type="ARBA" id="ARBA00022692"/>
    </source>
</evidence>
<dbReference type="AlphaFoldDB" id="A0A8H6ISN9"/>
<organism evidence="9 10">
    <name type="scientific">Colletotrichum sojae</name>
    <dbReference type="NCBI Taxonomy" id="2175907"/>
    <lineage>
        <taxon>Eukaryota</taxon>
        <taxon>Fungi</taxon>
        <taxon>Dikarya</taxon>
        <taxon>Ascomycota</taxon>
        <taxon>Pezizomycotina</taxon>
        <taxon>Sordariomycetes</taxon>
        <taxon>Hypocreomycetidae</taxon>
        <taxon>Glomerellales</taxon>
        <taxon>Glomerellaceae</taxon>
        <taxon>Colletotrichum</taxon>
        <taxon>Colletotrichum orchidearum species complex</taxon>
    </lineage>
</organism>
<dbReference type="InterPro" id="IPR052337">
    <property type="entry name" value="SAT4-like"/>
</dbReference>
<keyword evidence="4 7" id="KW-0472">Membrane</keyword>
<feature type="transmembrane region" description="Helical" evidence="7">
    <location>
        <begin position="27"/>
        <end position="48"/>
    </location>
</feature>
<evidence type="ECO:0000256" key="5">
    <source>
        <dbReference type="ARBA" id="ARBA00038359"/>
    </source>
</evidence>
<evidence type="ECO:0000259" key="8">
    <source>
        <dbReference type="Pfam" id="PF20684"/>
    </source>
</evidence>
<comment type="similarity">
    <text evidence="5">Belongs to the SAT4 family.</text>
</comment>
<keyword evidence="10" id="KW-1185">Reference proteome</keyword>
<feature type="transmembrane region" description="Helical" evidence="7">
    <location>
        <begin position="60"/>
        <end position="80"/>
    </location>
</feature>